<gene>
    <name evidence="1" type="ORF">OPT61_g977</name>
</gene>
<sequence>MFDVTFVSSKEILGGNRTKLFNAAPAGVAADAANILRAIAVADSDVNVPQVCRSYGEITGRSWPTGIVTSERETELQDKYEDTVIPLGLDAVNVFLTDDSLRSFASIVGGDLHASIPRMAAHALEKWTGCAKLLVHWMRESDKSIVGINGSPSLVICVCQWVRTPKAIHRAGIAVMGGAVRHDGEASAPHGFRAPSHPTADGGKEKCSRLKRSSCGEQEAENP</sequence>
<reference evidence="1" key="1">
    <citation type="submission" date="2022-11" db="EMBL/GenBank/DDBJ databases">
        <title>Genome Sequence of Boeremia exigua.</title>
        <authorList>
            <person name="Buettner E."/>
        </authorList>
    </citation>
    <scope>NUCLEOTIDE SEQUENCE</scope>
    <source>
        <strain evidence="1">CU02</strain>
    </source>
</reference>
<dbReference type="Proteomes" id="UP001153331">
    <property type="component" value="Unassembled WGS sequence"/>
</dbReference>
<evidence type="ECO:0000313" key="2">
    <source>
        <dbReference type="Proteomes" id="UP001153331"/>
    </source>
</evidence>
<proteinExistence type="predicted"/>
<accession>A0ACC2IRX2</accession>
<keyword evidence="2" id="KW-1185">Reference proteome</keyword>
<evidence type="ECO:0000313" key="1">
    <source>
        <dbReference type="EMBL" id="KAJ8117946.1"/>
    </source>
</evidence>
<comment type="caution">
    <text evidence="1">The sequence shown here is derived from an EMBL/GenBank/DDBJ whole genome shotgun (WGS) entry which is preliminary data.</text>
</comment>
<protein>
    <submittedName>
        <fullName evidence="1">Uncharacterized protein</fullName>
    </submittedName>
</protein>
<organism evidence="1 2">
    <name type="scientific">Boeremia exigua</name>
    <dbReference type="NCBI Taxonomy" id="749465"/>
    <lineage>
        <taxon>Eukaryota</taxon>
        <taxon>Fungi</taxon>
        <taxon>Dikarya</taxon>
        <taxon>Ascomycota</taxon>
        <taxon>Pezizomycotina</taxon>
        <taxon>Dothideomycetes</taxon>
        <taxon>Pleosporomycetidae</taxon>
        <taxon>Pleosporales</taxon>
        <taxon>Pleosporineae</taxon>
        <taxon>Didymellaceae</taxon>
        <taxon>Boeremia</taxon>
    </lineage>
</organism>
<dbReference type="EMBL" id="JAPHNI010000035">
    <property type="protein sequence ID" value="KAJ8117946.1"/>
    <property type="molecule type" value="Genomic_DNA"/>
</dbReference>
<name>A0ACC2IRX2_9PLEO</name>